<keyword evidence="2" id="KW-0049">Antioxidant</keyword>
<dbReference type="EMBL" id="JQBW01000004">
    <property type="protein sequence ID" value="KRN59428.1"/>
    <property type="molecule type" value="Genomic_DNA"/>
</dbReference>
<reference evidence="6 7" key="1">
    <citation type="journal article" date="2015" name="Genome Announc.">
        <title>Expanding the biotechnology potential of lactobacilli through comparative genomics of 213 strains and associated genera.</title>
        <authorList>
            <person name="Sun Z."/>
            <person name="Harris H.M."/>
            <person name="McCann A."/>
            <person name="Guo C."/>
            <person name="Argimon S."/>
            <person name="Zhang W."/>
            <person name="Yang X."/>
            <person name="Jeffery I.B."/>
            <person name="Cooney J.C."/>
            <person name="Kagawa T.F."/>
            <person name="Liu W."/>
            <person name="Song Y."/>
            <person name="Salvetti E."/>
            <person name="Wrobel A."/>
            <person name="Rasinkangas P."/>
            <person name="Parkhill J."/>
            <person name="Rea M.C."/>
            <person name="O'Sullivan O."/>
            <person name="Ritari J."/>
            <person name="Douillard F.P."/>
            <person name="Paul Ross R."/>
            <person name="Yang R."/>
            <person name="Briner A.E."/>
            <person name="Felis G.E."/>
            <person name="de Vos W.M."/>
            <person name="Barrangou R."/>
            <person name="Klaenhammer T.R."/>
            <person name="Caufield P.W."/>
            <person name="Cui Y."/>
            <person name="Zhang H."/>
            <person name="O'Toole P.W."/>
        </authorList>
    </citation>
    <scope>NUCLEOTIDE SEQUENCE [LARGE SCALE GENOMIC DNA]</scope>
    <source>
        <strain evidence="6 7">DSM 17896</strain>
    </source>
</reference>
<keyword evidence="1" id="KW-0560">Oxidoreductase</keyword>
<dbReference type="STRING" id="396268.IV45_GL001171"/>
<feature type="domain" description="Thioredoxin" evidence="5">
    <location>
        <begin position="31"/>
        <end position="179"/>
    </location>
</feature>
<dbReference type="PANTHER" id="PTHR43110:SF1">
    <property type="entry name" value="THIOL PEROXIDASE"/>
    <property type="match status" value="1"/>
</dbReference>
<dbReference type="InterPro" id="IPR000866">
    <property type="entry name" value="AhpC/TSA"/>
</dbReference>
<protein>
    <submittedName>
        <fullName evidence="6">Redoxin domain-containing protein</fullName>
    </submittedName>
</protein>
<accession>A0A0R2IBU9</accession>
<comment type="caution">
    <text evidence="6">The sequence shown here is derived from an EMBL/GenBank/DDBJ whole genome shotgun (WGS) entry which is preliminary data.</text>
</comment>
<evidence type="ECO:0000256" key="4">
    <source>
        <dbReference type="ARBA" id="ARBA00023284"/>
    </source>
</evidence>
<keyword evidence="4" id="KW-0676">Redox-active center</keyword>
<name>A0A0R2IBU9_9LACO</name>
<evidence type="ECO:0000313" key="7">
    <source>
        <dbReference type="Proteomes" id="UP000050934"/>
    </source>
</evidence>
<dbReference type="Pfam" id="PF00578">
    <property type="entry name" value="AhpC-TSA"/>
    <property type="match status" value="1"/>
</dbReference>
<dbReference type="InterPro" id="IPR002065">
    <property type="entry name" value="TPX"/>
</dbReference>
<proteinExistence type="predicted"/>
<dbReference type="Gene3D" id="3.40.30.10">
    <property type="entry name" value="Glutaredoxin"/>
    <property type="match status" value="1"/>
</dbReference>
<dbReference type="GO" id="GO:0008379">
    <property type="term" value="F:thioredoxin peroxidase activity"/>
    <property type="evidence" value="ECO:0007669"/>
    <property type="project" value="InterPro"/>
</dbReference>
<dbReference type="InterPro" id="IPR050455">
    <property type="entry name" value="Tpx_Peroxidase_subfamily"/>
</dbReference>
<evidence type="ECO:0000313" key="6">
    <source>
        <dbReference type="EMBL" id="KRN59428.1"/>
    </source>
</evidence>
<keyword evidence="1" id="KW-0575">Peroxidase</keyword>
<evidence type="ECO:0000256" key="3">
    <source>
        <dbReference type="ARBA" id="ARBA00023157"/>
    </source>
</evidence>
<dbReference type="NCBIfam" id="NF001808">
    <property type="entry name" value="PRK00522.1"/>
    <property type="match status" value="1"/>
</dbReference>
<dbReference type="PATRIC" id="fig|396268.3.peg.1183"/>
<gene>
    <name evidence="6" type="ORF">IV45_GL001171</name>
</gene>
<dbReference type="SUPFAM" id="SSF52833">
    <property type="entry name" value="Thioredoxin-like"/>
    <property type="match status" value="1"/>
</dbReference>
<evidence type="ECO:0000256" key="1">
    <source>
        <dbReference type="ARBA" id="ARBA00022559"/>
    </source>
</evidence>
<dbReference type="InterPro" id="IPR036249">
    <property type="entry name" value="Thioredoxin-like_sf"/>
</dbReference>
<keyword evidence="7" id="KW-1185">Reference proteome</keyword>
<dbReference type="PROSITE" id="PS51352">
    <property type="entry name" value="THIOREDOXIN_2"/>
    <property type="match status" value="1"/>
</dbReference>
<dbReference type="PANTHER" id="PTHR43110">
    <property type="entry name" value="THIOL PEROXIDASE"/>
    <property type="match status" value="1"/>
</dbReference>
<dbReference type="CDD" id="cd03014">
    <property type="entry name" value="PRX_Atyp2cys"/>
    <property type="match status" value="1"/>
</dbReference>
<evidence type="ECO:0000259" key="5">
    <source>
        <dbReference type="PROSITE" id="PS51352"/>
    </source>
</evidence>
<evidence type="ECO:0000256" key="2">
    <source>
        <dbReference type="ARBA" id="ARBA00022862"/>
    </source>
</evidence>
<sequence>MDTTLKINEKGVITVEITINGQHRQLVGNPPEVGEELPHFKVFNGAGEKIKTRFLLGKVTLISVVPDITTSVCSLQTKRFNEAVDQFKDVRFLTVSTNLAETQQKWCAAEGVKKLELVSDHEQSFGYAMKLLIPDEDVLARSVWIIDADGKIVYRQIVSELTDEPDYDAALSALKKVTQA</sequence>
<dbReference type="Proteomes" id="UP000050934">
    <property type="component" value="Unassembled WGS sequence"/>
</dbReference>
<dbReference type="InterPro" id="IPR013766">
    <property type="entry name" value="Thioredoxin_domain"/>
</dbReference>
<keyword evidence="3" id="KW-1015">Disulfide bond</keyword>
<organism evidence="6 7">
    <name type="scientific">Limosilactobacillus secaliphilus</name>
    <dbReference type="NCBI Taxonomy" id="396268"/>
    <lineage>
        <taxon>Bacteria</taxon>
        <taxon>Bacillati</taxon>
        <taxon>Bacillota</taxon>
        <taxon>Bacilli</taxon>
        <taxon>Lactobacillales</taxon>
        <taxon>Lactobacillaceae</taxon>
        <taxon>Limosilactobacillus</taxon>
    </lineage>
</organism>
<dbReference type="AlphaFoldDB" id="A0A0R2IBU9"/>